<protein>
    <recommendedName>
        <fullName evidence="8">Auxin-responsive protein</fullName>
    </recommendedName>
</protein>
<comment type="similarity">
    <text evidence="2 8">Belongs to the Aux/IAA family.</text>
</comment>
<organism evidence="10 11">
    <name type="scientific">Hibiscus sabdariffa</name>
    <name type="common">roselle</name>
    <dbReference type="NCBI Taxonomy" id="183260"/>
    <lineage>
        <taxon>Eukaryota</taxon>
        <taxon>Viridiplantae</taxon>
        <taxon>Streptophyta</taxon>
        <taxon>Embryophyta</taxon>
        <taxon>Tracheophyta</taxon>
        <taxon>Spermatophyta</taxon>
        <taxon>Magnoliopsida</taxon>
        <taxon>eudicotyledons</taxon>
        <taxon>Gunneridae</taxon>
        <taxon>Pentapetalae</taxon>
        <taxon>rosids</taxon>
        <taxon>malvids</taxon>
        <taxon>Malvales</taxon>
        <taxon>Malvaceae</taxon>
        <taxon>Malvoideae</taxon>
        <taxon>Hibiscus</taxon>
    </lineage>
</organism>
<keyword evidence="6 8" id="KW-0539">Nucleus</keyword>
<evidence type="ECO:0000256" key="1">
    <source>
        <dbReference type="ARBA" id="ARBA00004123"/>
    </source>
</evidence>
<dbReference type="EMBL" id="JBBPBM010000041">
    <property type="protein sequence ID" value="KAK8524998.1"/>
    <property type="molecule type" value="Genomic_DNA"/>
</dbReference>
<dbReference type="InterPro" id="IPR053793">
    <property type="entry name" value="PB1-like"/>
</dbReference>
<dbReference type="Pfam" id="PF02309">
    <property type="entry name" value="AUX_IAA"/>
    <property type="match status" value="2"/>
</dbReference>
<dbReference type="Proteomes" id="UP001472677">
    <property type="component" value="Unassembled WGS sequence"/>
</dbReference>
<keyword evidence="7 8" id="KW-0927">Auxin signaling pathway</keyword>
<evidence type="ECO:0000259" key="9">
    <source>
        <dbReference type="PROSITE" id="PS51745"/>
    </source>
</evidence>
<feature type="domain" description="PB1" evidence="9">
    <location>
        <begin position="72"/>
        <end position="139"/>
    </location>
</feature>
<comment type="subunit">
    <text evidence="8">Homodimers and heterodimers.</text>
</comment>
<sequence>MAEAGLGLEITELRLGLPASSAARFDKIDKKRAFSEVSKEGTELVGWPPVCSYKKNTIISDTNGSKSKASRKKYVKVSMDGVPILRKIDLGLLKAYCDLSSALAKLFDDMTGEADRFEFIPVYEDKDGDWMLAGDIPWE</sequence>
<evidence type="ECO:0000256" key="5">
    <source>
        <dbReference type="ARBA" id="ARBA00023163"/>
    </source>
</evidence>
<evidence type="ECO:0000256" key="6">
    <source>
        <dbReference type="ARBA" id="ARBA00023242"/>
    </source>
</evidence>
<evidence type="ECO:0000256" key="2">
    <source>
        <dbReference type="ARBA" id="ARBA00006728"/>
    </source>
</evidence>
<reference evidence="10 11" key="1">
    <citation type="journal article" date="2024" name="G3 (Bethesda)">
        <title>Genome assembly of Hibiscus sabdariffa L. provides insights into metabolisms of medicinal natural products.</title>
        <authorList>
            <person name="Kim T."/>
        </authorList>
    </citation>
    <scope>NUCLEOTIDE SEQUENCE [LARGE SCALE GENOMIC DNA]</scope>
    <source>
        <strain evidence="10">TK-2024</strain>
        <tissue evidence="10">Old leaves</tissue>
    </source>
</reference>
<accession>A0ABR2CY39</accession>
<keyword evidence="3 8" id="KW-0678">Repressor</keyword>
<dbReference type="Gene3D" id="3.10.20.90">
    <property type="entry name" value="Phosphatidylinositol 3-kinase Catalytic Subunit, Chain A, domain 1"/>
    <property type="match status" value="1"/>
</dbReference>
<evidence type="ECO:0000256" key="4">
    <source>
        <dbReference type="ARBA" id="ARBA00023015"/>
    </source>
</evidence>
<dbReference type="InterPro" id="IPR033389">
    <property type="entry name" value="AUX/IAA_dom"/>
</dbReference>
<name>A0ABR2CY39_9ROSI</name>
<evidence type="ECO:0000256" key="8">
    <source>
        <dbReference type="RuleBase" id="RU004549"/>
    </source>
</evidence>
<dbReference type="SUPFAM" id="SSF54277">
    <property type="entry name" value="CAD &amp; PB1 domains"/>
    <property type="match status" value="1"/>
</dbReference>
<evidence type="ECO:0000313" key="11">
    <source>
        <dbReference type="Proteomes" id="UP001472677"/>
    </source>
</evidence>
<comment type="function">
    <text evidence="8">Aux/IAA proteins are short-lived transcriptional factors that function as repressors of early auxin response genes at low auxin concentrations.</text>
</comment>
<keyword evidence="11" id="KW-1185">Reference proteome</keyword>
<dbReference type="InterPro" id="IPR003311">
    <property type="entry name" value="AUX_IAA"/>
</dbReference>
<comment type="subcellular location">
    <subcellularLocation>
        <location evidence="1 8">Nucleus</location>
    </subcellularLocation>
</comment>
<dbReference type="PROSITE" id="PS51745">
    <property type="entry name" value="PB1"/>
    <property type="match status" value="1"/>
</dbReference>
<proteinExistence type="inferred from homology"/>
<gene>
    <name evidence="10" type="ORF">V6N12_029848</name>
</gene>
<keyword evidence="4 8" id="KW-0805">Transcription regulation</keyword>
<comment type="caution">
    <text evidence="10">The sequence shown here is derived from an EMBL/GenBank/DDBJ whole genome shotgun (WGS) entry which is preliminary data.</text>
</comment>
<dbReference type="PANTHER" id="PTHR31734:SF87">
    <property type="entry name" value="AUXIN-RESPONSIVE PROTEIN IAA5"/>
    <property type="match status" value="1"/>
</dbReference>
<evidence type="ECO:0000256" key="3">
    <source>
        <dbReference type="ARBA" id="ARBA00022491"/>
    </source>
</evidence>
<keyword evidence="5 8" id="KW-0804">Transcription</keyword>
<dbReference type="PANTHER" id="PTHR31734">
    <property type="entry name" value="AUXIN-RESPONSIVE PROTEIN IAA17"/>
    <property type="match status" value="1"/>
</dbReference>
<evidence type="ECO:0000313" key="10">
    <source>
        <dbReference type="EMBL" id="KAK8524998.1"/>
    </source>
</evidence>
<evidence type="ECO:0000256" key="7">
    <source>
        <dbReference type="ARBA" id="ARBA00023294"/>
    </source>
</evidence>